<dbReference type="InterPro" id="IPR027417">
    <property type="entry name" value="P-loop_NTPase"/>
</dbReference>
<dbReference type="PROSITE" id="PS51194">
    <property type="entry name" value="HELICASE_CTER"/>
    <property type="match status" value="1"/>
</dbReference>
<dbReference type="Pfam" id="PF00271">
    <property type="entry name" value="Helicase_C"/>
    <property type="match status" value="1"/>
</dbReference>
<name>A0A139SLS3_9BACT</name>
<evidence type="ECO:0000259" key="4">
    <source>
        <dbReference type="PROSITE" id="PS51194"/>
    </source>
</evidence>
<feature type="compositionally biased region" description="Basic and acidic residues" evidence="2">
    <location>
        <begin position="97"/>
        <end position="114"/>
    </location>
</feature>
<dbReference type="PANTHER" id="PTHR10799">
    <property type="entry name" value="SNF2/RAD54 HELICASE FAMILY"/>
    <property type="match status" value="1"/>
</dbReference>
<dbReference type="Gene3D" id="3.40.50.300">
    <property type="entry name" value="P-loop containing nucleotide triphosphate hydrolases"/>
    <property type="match status" value="1"/>
</dbReference>
<dbReference type="InterPro" id="IPR001650">
    <property type="entry name" value="Helicase_C-like"/>
</dbReference>
<accession>A0A139SLS3</accession>
<dbReference type="SUPFAM" id="SSF52540">
    <property type="entry name" value="P-loop containing nucleoside triphosphate hydrolases"/>
    <property type="match status" value="2"/>
</dbReference>
<dbReference type="GO" id="GO:0005524">
    <property type="term" value="F:ATP binding"/>
    <property type="evidence" value="ECO:0007669"/>
    <property type="project" value="InterPro"/>
</dbReference>
<dbReference type="OrthoDB" id="9814088at2"/>
<keyword evidence="5" id="KW-0418">Kinase</keyword>
<protein>
    <submittedName>
        <fullName evidence="5">Serine/threonine protein kinase</fullName>
    </submittedName>
</protein>
<feature type="domain" description="Helicase C-terminal" evidence="4">
    <location>
        <begin position="643"/>
        <end position="803"/>
    </location>
</feature>
<proteinExistence type="predicted"/>
<dbReference type="InterPro" id="IPR038718">
    <property type="entry name" value="SNF2-like_sf"/>
</dbReference>
<dbReference type="GO" id="GO:0016787">
    <property type="term" value="F:hydrolase activity"/>
    <property type="evidence" value="ECO:0007669"/>
    <property type="project" value="UniProtKB-KW"/>
</dbReference>
<comment type="caution">
    <text evidence="5">The sequence shown here is derived from an EMBL/GenBank/DDBJ whole genome shotgun (WGS) entry which is preliminary data.</text>
</comment>
<evidence type="ECO:0000256" key="1">
    <source>
        <dbReference type="ARBA" id="ARBA00022801"/>
    </source>
</evidence>
<reference evidence="5 6" key="1">
    <citation type="submission" date="2016-02" db="EMBL/GenBank/DDBJ databases">
        <authorList>
            <person name="Wen L."/>
            <person name="He K."/>
            <person name="Yang H."/>
        </authorList>
    </citation>
    <scope>NUCLEOTIDE SEQUENCE [LARGE SCALE GENOMIC DNA]</scope>
    <source>
        <strain evidence="5 6">CV41</strain>
    </source>
</reference>
<keyword evidence="5" id="KW-0723">Serine/threonine-protein kinase</keyword>
<dbReference type="Gene3D" id="3.40.50.10810">
    <property type="entry name" value="Tandem AAA-ATPase domain"/>
    <property type="match status" value="1"/>
</dbReference>
<dbReference type="SMART" id="SM00490">
    <property type="entry name" value="HELICc"/>
    <property type="match status" value="1"/>
</dbReference>
<dbReference type="GO" id="GO:0004674">
    <property type="term" value="F:protein serine/threonine kinase activity"/>
    <property type="evidence" value="ECO:0007669"/>
    <property type="project" value="UniProtKB-KW"/>
</dbReference>
<feature type="domain" description="Helicase ATP-binding" evidence="3">
    <location>
        <begin position="356"/>
        <end position="514"/>
    </location>
</feature>
<keyword evidence="1" id="KW-0378">Hydrolase</keyword>
<keyword evidence="5" id="KW-0808">Transferase</keyword>
<dbReference type="InterPro" id="IPR014001">
    <property type="entry name" value="Helicase_ATP-bd"/>
</dbReference>
<dbReference type="SMART" id="SM00487">
    <property type="entry name" value="DEXDc"/>
    <property type="match status" value="1"/>
</dbReference>
<dbReference type="Pfam" id="PF00176">
    <property type="entry name" value="SNF2-rel_dom"/>
    <property type="match status" value="1"/>
</dbReference>
<dbReference type="InterPro" id="IPR049730">
    <property type="entry name" value="SNF2/RAD54-like_C"/>
</dbReference>
<evidence type="ECO:0000313" key="6">
    <source>
        <dbReference type="Proteomes" id="UP000071392"/>
    </source>
</evidence>
<evidence type="ECO:0000256" key="2">
    <source>
        <dbReference type="SAM" id="MobiDB-lite"/>
    </source>
</evidence>
<organism evidence="5 6">
    <name type="scientific">Cephaloticoccus capnophilus</name>
    <dbReference type="NCBI Taxonomy" id="1548208"/>
    <lineage>
        <taxon>Bacteria</taxon>
        <taxon>Pseudomonadati</taxon>
        <taxon>Verrucomicrobiota</taxon>
        <taxon>Opitutia</taxon>
        <taxon>Opitutales</taxon>
        <taxon>Opitutaceae</taxon>
        <taxon>Cephaloticoccus</taxon>
    </lineage>
</organism>
<dbReference type="CDD" id="cd18793">
    <property type="entry name" value="SF2_C_SNF"/>
    <property type="match status" value="1"/>
</dbReference>
<evidence type="ECO:0000313" key="5">
    <source>
        <dbReference type="EMBL" id="KXU35502.1"/>
    </source>
</evidence>
<evidence type="ECO:0000259" key="3">
    <source>
        <dbReference type="PROSITE" id="PS51192"/>
    </source>
</evidence>
<feature type="region of interest" description="Disordered" evidence="2">
    <location>
        <begin position="93"/>
        <end position="122"/>
    </location>
</feature>
<dbReference type="STRING" id="1548208.AXK12_05110"/>
<dbReference type="Proteomes" id="UP000071392">
    <property type="component" value="Unassembled WGS sequence"/>
</dbReference>
<sequence length="808" mass="89495">MGGSVSLVFHLPPNLIQAAARNAVPLRIEFDLTQAPAPQVLPALALLQRWSGNASEPPRLIQLSRAQLRELLAAIGTQPLFIYNGERSPWPMPGLLKEPEERKPAAPAKKREPEPISALAHDGSGLLDGSEHFLAITPPPRDHPCYRSLLTFLKNNSFTLEPSNRRWWLRDRHKVLNLLATQGRRLRDNFDLEETPNFTQRTAHLRDAEVQAAVHEEGGDFILDLDLAAGGAPESEVRAALATGRHYIEHGGRIYLFDEAKLAKLAEAQRALNTHSAAARQATTPAAHTALKISRERIPLAQDILDELAPGFRPSDEWQRRSRALRELSTLPPAPLPDQLRDTLRPYQRLGVAWAWYLRNQGLGGVLADEMGLGKTLQALALLAAIASETTKPKIVVAPASLLENWRREVQQYTPQLRVFVHHGANRLRRVDDFAPYDLILTSYGTLSRNRKLFAQVEFACAIADEAQHIKNRHSQNASSLRALRADTRFVLTGTPLENSLDDLRSLFAFLMPGLIPALPLGAQAEDRAWHDVQTRHVTAPYILRRTKAAVAPELPQKIEQTIWCEPTAAQAALYRYWQEKTERELLDLAASGANEGRLHLATLTQLLRLRQICCDPRLVPTETGAPASTGALSISDSAKFAALRELLEEAIDDGHRVLVFSQFTSLFALLRPELDALGIAHAYLDGSMSATERQHEVDRFQSSPDIPVFLLSLRAGGTGLNLTAADTVVHLDPWWNPAVEAQATDRAHRIGQTRTVTSYKLICSGTVEEKVLALQDEKRAELADVFEASDAANARLSIDDLRSLLAS</sequence>
<dbReference type="EMBL" id="LSZP01000039">
    <property type="protein sequence ID" value="KXU35502.1"/>
    <property type="molecule type" value="Genomic_DNA"/>
</dbReference>
<dbReference type="PROSITE" id="PS51192">
    <property type="entry name" value="HELICASE_ATP_BIND_1"/>
    <property type="match status" value="1"/>
</dbReference>
<dbReference type="InterPro" id="IPR000330">
    <property type="entry name" value="SNF2_N"/>
</dbReference>
<keyword evidence="6" id="KW-1185">Reference proteome</keyword>
<gene>
    <name evidence="5" type="ORF">AXK12_05110</name>
</gene>
<dbReference type="AlphaFoldDB" id="A0A139SLS3"/>